<dbReference type="EMBL" id="CP025120">
    <property type="protein sequence ID" value="AUD78720.1"/>
    <property type="molecule type" value="Genomic_DNA"/>
</dbReference>
<dbReference type="CDD" id="cd00051">
    <property type="entry name" value="EFh"/>
    <property type="match status" value="1"/>
</dbReference>
<protein>
    <submittedName>
        <fullName evidence="2">Calcium sensor EFh</fullName>
    </submittedName>
</protein>
<dbReference type="AlphaFoldDB" id="A0A2K9A7L7"/>
<dbReference type="InterPro" id="IPR018247">
    <property type="entry name" value="EF_Hand_1_Ca_BS"/>
</dbReference>
<gene>
    <name evidence="2" type="ORF">CW740_05435</name>
</gene>
<dbReference type="KEGG" id="kpd:CW740_05435"/>
<dbReference type="PROSITE" id="PS00018">
    <property type="entry name" value="EF_HAND_1"/>
    <property type="match status" value="1"/>
</dbReference>
<keyword evidence="3" id="KW-1185">Reference proteome</keyword>
<dbReference type="InterPro" id="IPR002048">
    <property type="entry name" value="EF_hand_dom"/>
</dbReference>
<keyword evidence="1" id="KW-0677">Repeat</keyword>
<sequence length="79" mass="9761">MKPLTDQHIQEVKEHFDYFDTDNNGQIDLKEFERLLKVLSPDATDEQVRRGFDLVDKNHDTHIEFDEFLEWWETCWWEF</sequence>
<dbReference type="PROSITE" id="PS50222">
    <property type="entry name" value="EF_HAND_2"/>
    <property type="match status" value="2"/>
</dbReference>
<evidence type="ECO:0000313" key="3">
    <source>
        <dbReference type="Proteomes" id="UP000232693"/>
    </source>
</evidence>
<dbReference type="Gene3D" id="1.10.238.10">
    <property type="entry name" value="EF-hand"/>
    <property type="match status" value="1"/>
</dbReference>
<name>A0A2K9A7L7_9GAMM</name>
<dbReference type="Pfam" id="PF13499">
    <property type="entry name" value="EF-hand_7"/>
    <property type="match status" value="1"/>
</dbReference>
<dbReference type="SMART" id="SM00054">
    <property type="entry name" value="EFh"/>
    <property type="match status" value="2"/>
</dbReference>
<accession>A0A2K9A7L7</accession>
<dbReference type="GO" id="GO:0016460">
    <property type="term" value="C:myosin II complex"/>
    <property type="evidence" value="ECO:0007669"/>
    <property type="project" value="TreeGrafter"/>
</dbReference>
<organism evidence="2 3">
    <name type="scientific">Kangiella profundi</name>
    <dbReference type="NCBI Taxonomy" id="1561924"/>
    <lineage>
        <taxon>Bacteria</taxon>
        <taxon>Pseudomonadati</taxon>
        <taxon>Pseudomonadota</taxon>
        <taxon>Gammaproteobacteria</taxon>
        <taxon>Kangiellales</taxon>
        <taxon>Kangiellaceae</taxon>
        <taxon>Kangiella</taxon>
    </lineage>
</organism>
<dbReference type="GO" id="GO:0005509">
    <property type="term" value="F:calcium ion binding"/>
    <property type="evidence" value="ECO:0007669"/>
    <property type="project" value="InterPro"/>
</dbReference>
<dbReference type="InterPro" id="IPR050230">
    <property type="entry name" value="CALM/Myosin/TropC-like"/>
</dbReference>
<dbReference type="SUPFAM" id="SSF47473">
    <property type="entry name" value="EF-hand"/>
    <property type="match status" value="1"/>
</dbReference>
<dbReference type="RefSeq" id="WP_106646574.1">
    <property type="nucleotide sequence ID" value="NZ_BMGO01000001.1"/>
</dbReference>
<dbReference type="PANTHER" id="PTHR23048:SF0">
    <property type="entry name" value="CALMODULIN LIKE 3"/>
    <property type="match status" value="1"/>
</dbReference>
<dbReference type="OrthoDB" id="5770487at2"/>
<dbReference type="InterPro" id="IPR011992">
    <property type="entry name" value="EF-hand-dom_pair"/>
</dbReference>
<reference evidence="2 3" key="1">
    <citation type="submission" date="2017-12" db="EMBL/GenBank/DDBJ databases">
        <title>Kangiella profundi FT102 completed genome.</title>
        <authorList>
            <person name="Xu J."/>
            <person name="Wang J."/>
            <person name="Lu Y."/>
        </authorList>
    </citation>
    <scope>NUCLEOTIDE SEQUENCE [LARGE SCALE GENOMIC DNA]</scope>
    <source>
        <strain evidence="2 3">FT102</strain>
    </source>
</reference>
<dbReference type="PANTHER" id="PTHR23048">
    <property type="entry name" value="MYOSIN LIGHT CHAIN 1, 3"/>
    <property type="match status" value="1"/>
</dbReference>
<evidence type="ECO:0000313" key="2">
    <source>
        <dbReference type="EMBL" id="AUD78720.1"/>
    </source>
</evidence>
<dbReference type="Proteomes" id="UP000232693">
    <property type="component" value="Chromosome"/>
</dbReference>
<evidence type="ECO:0000256" key="1">
    <source>
        <dbReference type="ARBA" id="ARBA00022737"/>
    </source>
</evidence>
<proteinExistence type="predicted"/>